<evidence type="ECO:0000313" key="2">
    <source>
        <dbReference type="EMBL" id="NPU66822.1"/>
    </source>
</evidence>
<protein>
    <submittedName>
        <fullName evidence="2">Uncharacterized protein</fullName>
    </submittedName>
</protein>
<proteinExistence type="predicted"/>
<feature type="chain" id="PRO_5045932633" evidence="1">
    <location>
        <begin position="24"/>
        <end position="93"/>
    </location>
</feature>
<sequence>MTRLSRTFIAAAVVAASATAAIAQGGFDLMPGMAYVYSAGKTSTMAMAAGDANHRAMMRHATKVPNNTVFFMSNGQLYSTSGTLDPTGNFYRP</sequence>
<accession>A0ABX2CHR8</accession>
<evidence type="ECO:0000256" key="1">
    <source>
        <dbReference type="SAM" id="SignalP"/>
    </source>
</evidence>
<feature type="signal peptide" evidence="1">
    <location>
        <begin position="1"/>
        <end position="23"/>
    </location>
</feature>
<gene>
    <name evidence="2" type="ORF">HL667_17600</name>
</gene>
<evidence type="ECO:0000313" key="3">
    <source>
        <dbReference type="Proteomes" id="UP000886476"/>
    </source>
</evidence>
<dbReference type="EMBL" id="JABFDN010000005">
    <property type="protein sequence ID" value="NPU66822.1"/>
    <property type="molecule type" value="Genomic_DNA"/>
</dbReference>
<reference evidence="2" key="1">
    <citation type="submission" date="2020-05" db="EMBL/GenBank/DDBJ databases">
        <title>Nod-independent and nitrogen-fixing Bradyrhizobium aeschynomene sp. nov. isolated from nodules of Aeschynomene indica.</title>
        <authorList>
            <person name="Zhang Z."/>
        </authorList>
    </citation>
    <scope>NUCLEOTIDE SEQUENCE</scope>
    <source>
        <strain evidence="2">83012</strain>
    </source>
</reference>
<keyword evidence="1" id="KW-0732">Signal</keyword>
<comment type="caution">
    <text evidence="2">The sequence shown here is derived from an EMBL/GenBank/DDBJ whole genome shotgun (WGS) entry which is preliminary data.</text>
</comment>
<dbReference type="Proteomes" id="UP000886476">
    <property type="component" value="Unassembled WGS sequence"/>
</dbReference>
<name>A0ABX2CHR8_9BRAD</name>
<keyword evidence="3" id="KW-1185">Reference proteome</keyword>
<organism evidence="2 3">
    <name type="scientific">Bradyrhizobium aeschynomenes</name>
    <dbReference type="NCBI Taxonomy" id="2734909"/>
    <lineage>
        <taxon>Bacteria</taxon>
        <taxon>Pseudomonadati</taxon>
        <taxon>Pseudomonadota</taxon>
        <taxon>Alphaproteobacteria</taxon>
        <taxon>Hyphomicrobiales</taxon>
        <taxon>Nitrobacteraceae</taxon>
        <taxon>Bradyrhizobium</taxon>
    </lineage>
</organism>
<dbReference type="RefSeq" id="WP_172111923.1">
    <property type="nucleotide sequence ID" value="NZ_JABFDM010000002.1"/>
</dbReference>